<dbReference type="PANTHER" id="PTHR12159:SF9">
    <property type="entry name" value="G_T MISMATCH-SPECIFIC THYMINE DNA GLYCOSYLASE"/>
    <property type="match status" value="1"/>
</dbReference>
<evidence type="ECO:0000313" key="6">
    <source>
        <dbReference type="EMBL" id="TPX37493.1"/>
    </source>
</evidence>
<dbReference type="GO" id="GO:0008263">
    <property type="term" value="F:pyrimidine-specific mismatch base pair DNA N-glycosylase activity"/>
    <property type="evidence" value="ECO:0007669"/>
    <property type="project" value="TreeGrafter"/>
</dbReference>
<dbReference type="GO" id="GO:0005634">
    <property type="term" value="C:nucleus"/>
    <property type="evidence" value="ECO:0007669"/>
    <property type="project" value="TreeGrafter"/>
</dbReference>
<dbReference type="STRING" id="1806994.A0A507CIK3"/>
<dbReference type="Pfam" id="PF03167">
    <property type="entry name" value="UDG"/>
    <property type="match status" value="1"/>
</dbReference>
<dbReference type="AlphaFoldDB" id="A0A507CIK3"/>
<dbReference type="GeneID" id="42001766"/>
<proteinExistence type="predicted"/>
<feature type="compositionally biased region" description="Acidic residues" evidence="4">
    <location>
        <begin position="279"/>
        <end position="298"/>
    </location>
</feature>
<evidence type="ECO:0000256" key="4">
    <source>
        <dbReference type="SAM" id="MobiDB-lite"/>
    </source>
</evidence>
<dbReference type="Gene3D" id="3.40.470.10">
    <property type="entry name" value="Uracil-DNA glycosylase-like domain"/>
    <property type="match status" value="1"/>
</dbReference>
<dbReference type="SUPFAM" id="SSF52141">
    <property type="entry name" value="Uracil-DNA glycosylase-like"/>
    <property type="match status" value="1"/>
</dbReference>
<protein>
    <recommendedName>
        <fullName evidence="5">Uracil-DNA glycosylase-like domain-containing protein</fullName>
    </recommendedName>
</protein>
<evidence type="ECO:0000256" key="1">
    <source>
        <dbReference type="ARBA" id="ARBA00022763"/>
    </source>
</evidence>
<feature type="region of interest" description="Disordered" evidence="4">
    <location>
        <begin position="1"/>
        <end position="69"/>
    </location>
</feature>
<dbReference type="OrthoDB" id="565731at2759"/>
<dbReference type="InterPro" id="IPR036895">
    <property type="entry name" value="Uracil-DNA_glycosylase-like_sf"/>
</dbReference>
<sequence>MDKTTSFRDQIAKFKHTEPTTGTSPRKRSATESNSASEASTPKKLKSSETKDSSRSKKSPGKPKVDYHSLPPLTDCIADDLDVLFCGYNPGIQSATKQHHFAGGGNHFWPCLSEAGFGNGAKLTYEDDNDCPRLYNFGITNLVERCTPGSADLTPQEMQSAVAPLKAKILKYKPKIVAFIGKDVYRHFVGKAVYNGGKNFTWGLQTKKVSYADSEKQGLIYVIPGTSGRVSAYQKGDKLEMFVKLRKIVEGLKEGRDVHSVEEEAAASVVDDAASVVDDAADDDEVEEQGKEDENEED</sequence>
<evidence type="ECO:0000259" key="5">
    <source>
        <dbReference type="Pfam" id="PF03167"/>
    </source>
</evidence>
<accession>A0A507CIK3</accession>
<feature type="compositionally biased region" description="Basic and acidic residues" evidence="4">
    <location>
        <begin position="46"/>
        <end position="55"/>
    </location>
</feature>
<evidence type="ECO:0000256" key="2">
    <source>
        <dbReference type="ARBA" id="ARBA00022801"/>
    </source>
</evidence>
<feature type="domain" description="Uracil-DNA glycosylase-like" evidence="5">
    <location>
        <begin position="78"/>
        <end position="244"/>
    </location>
</feature>
<dbReference type="CDD" id="cd10028">
    <property type="entry name" value="UDG-F2_TDG_MUG"/>
    <property type="match status" value="1"/>
</dbReference>
<keyword evidence="1" id="KW-0227">DNA damage</keyword>
<evidence type="ECO:0000256" key="3">
    <source>
        <dbReference type="ARBA" id="ARBA00023204"/>
    </source>
</evidence>
<feature type="compositionally biased region" description="Low complexity" evidence="4">
    <location>
        <begin position="31"/>
        <end position="40"/>
    </location>
</feature>
<feature type="region of interest" description="Disordered" evidence="4">
    <location>
        <begin position="273"/>
        <end position="298"/>
    </location>
</feature>
<name>A0A507CIK3_9FUNG</name>
<dbReference type="Proteomes" id="UP000319731">
    <property type="component" value="Unassembled WGS sequence"/>
</dbReference>
<reference evidence="6 7" key="1">
    <citation type="journal article" date="2019" name="Sci. Rep.">
        <title>Comparative genomics of chytrid fungi reveal insights into the obligate biotrophic and pathogenic lifestyle of Synchytrium endobioticum.</title>
        <authorList>
            <person name="van de Vossenberg B.T.L.H."/>
            <person name="Warris S."/>
            <person name="Nguyen H.D.T."/>
            <person name="van Gent-Pelzer M.P.E."/>
            <person name="Joly D.L."/>
            <person name="van de Geest H.C."/>
            <person name="Bonants P.J.M."/>
            <person name="Smith D.S."/>
            <person name="Levesque C.A."/>
            <person name="van der Lee T.A.J."/>
        </authorList>
    </citation>
    <scope>NUCLEOTIDE SEQUENCE [LARGE SCALE GENOMIC DNA]</scope>
    <source>
        <strain evidence="6 7">JEL517</strain>
    </source>
</reference>
<dbReference type="PANTHER" id="PTHR12159">
    <property type="entry name" value="G/T AND G/U MISMATCH-SPECIFIC DNA GLYCOSYLASE"/>
    <property type="match status" value="1"/>
</dbReference>
<feature type="compositionally biased region" description="Basic and acidic residues" evidence="4">
    <location>
        <begin position="1"/>
        <end position="18"/>
    </location>
</feature>
<keyword evidence="3" id="KW-0234">DNA repair</keyword>
<keyword evidence="2" id="KW-0378">Hydrolase</keyword>
<dbReference type="GO" id="GO:0004844">
    <property type="term" value="F:uracil DNA N-glycosylase activity"/>
    <property type="evidence" value="ECO:0007669"/>
    <property type="project" value="TreeGrafter"/>
</dbReference>
<comment type="caution">
    <text evidence="6">The sequence shown here is derived from an EMBL/GenBank/DDBJ whole genome shotgun (WGS) entry which is preliminary data.</text>
</comment>
<dbReference type="InterPro" id="IPR015637">
    <property type="entry name" value="MUG/TDG"/>
</dbReference>
<organism evidence="6 7">
    <name type="scientific">Synchytrium microbalum</name>
    <dbReference type="NCBI Taxonomy" id="1806994"/>
    <lineage>
        <taxon>Eukaryota</taxon>
        <taxon>Fungi</taxon>
        <taxon>Fungi incertae sedis</taxon>
        <taxon>Chytridiomycota</taxon>
        <taxon>Chytridiomycota incertae sedis</taxon>
        <taxon>Chytridiomycetes</taxon>
        <taxon>Synchytriales</taxon>
        <taxon>Synchytriaceae</taxon>
        <taxon>Synchytrium</taxon>
    </lineage>
</organism>
<dbReference type="InterPro" id="IPR005122">
    <property type="entry name" value="Uracil-DNA_glycosylase-like"/>
</dbReference>
<dbReference type="GO" id="GO:0006285">
    <property type="term" value="P:base-excision repair, AP site formation"/>
    <property type="evidence" value="ECO:0007669"/>
    <property type="project" value="InterPro"/>
</dbReference>
<dbReference type="EMBL" id="QEAO01000002">
    <property type="protein sequence ID" value="TPX37493.1"/>
    <property type="molecule type" value="Genomic_DNA"/>
</dbReference>
<gene>
    <name evidence="6" type="ORF">SmJEL517_g00540</name>
</gene>
<evidence type="ECO:0000313" key="7">
    <source>
        <dbReference type="Proteomes" id="UP000319731"/>
    </source>
</evidence>
<keyword evidence="7" id="KW-1185">Reference proteome</keyword>
<dbReference type="RefSeq" id="XP_031027404.1">
    <property type="nucleotide sequence ID" value="XM_031166469.1"/>
</dbReference>